<reference evidence="2" key="2">
    <citation type="journal article" date="2017" name="Nat. Plants">
        <title>The Aegilops tauschii genome reveals multiple impacts of transposons.</title>
        <authorList>
            <person name="Zhao G."/>
            <person name="Zou C."/>
            <person name="Li K."/>
            <person name="Wang K."/>
            <person name="Li T."/>
            <person name="Gao L."/>
            <person name="Zhang X."/>
            <person name="Wang H."/>
            <person name="Yang Z."/>
            <person name="Liu X."/>
            <person name="Jiang W."/>
            <person name="Mao L."/>
            <person name="Kong X."/>
            <person name="Jiao Y."/>
            <person name="Jia J."/>
        </authorList>
    </citation>
    <scope>NUCLEOTIDE SEQUENCE [LARGE SCALE GENOMIC DNA]</scope>
    <source>
        <strain evidence="2">cv. AL8/78</strain>
    </source>
</reference>
<accession>A0A453JLQ8</accession>
<protein>
    <submittedName>
        <fullName evidence="1">Uncharacterized protein</fullName>
    </submittedName>
</protein>
<evidence type="ECO:0000313" key="2">
    <source>
        <dbReference type="Proteomes" id="UP000015105"/>
    </source>
</evidence>
<name>A0A453JLQ8_AEGTS</name>
<organism evidence="1 2">
    <name type="scientific">Aegilops tauschii subsp. strangulata</name>
    <name type="common">Goatgrass</name>
    <dbReference type="NCBI Taxonomy" id="200361"/>
    <lineage>
        <taxon>Eukaryota</taxon>
        <taxon>Viridiplantae</taxon>
        <taxon>Streptophyta</taxon>
        <taxon>Embryophyta</taxon>
        <taxon>Tracheophyta</taxon>
        <taxon>Spermatophyta</taxon>
        <taxon>Magnoliopsida</taxon>
        <taxon>Liliopsida</taxon>
        <taxon>Poales</taxon>
        <taxon>Poaceae</taxon>
        <taxon>BOP clade</taxon>
        <taxon>Pooideae</taxon>
        <taxon>Triticodae</taxon>
        <taxon>Triticeae</taxon>
        <taxon>Triticinae</taxon>
        <taxon>Aegilops</taxon>
    </lineage>
</organism>
<reference evidence="1" key="3">
    <citation type="journal article" date="2017" name="Nature">
        <title>Genome sequence of the progenitor of the wheat D genome Aegilops tauschii.</title>
        <authorList>
            <person name="Luo M.C."/>
            <person name="Gu Y.Q."/>
            <person name="Puiu D."/>
            <person name="Wang H."/>
            <person name="Twardziok S.O."/>
            <person name="Deal K.R."/>
            <person name="Huo N."/>
            <person name="Zhu T."/>
            <person name="Wang L."/>
            <person name="Wang Y."/>
            <person name="McGuire P.E."/>
            <person name="Liu S."/>
            <person name="Long H."/>
            <person name="Ramasamy R.K."/>
            <person name="Rodriguez J.C."/>
            <person name="Van S.L."/>
            <person name="Yuan L."/>
            <person name="Wang Z."/>
            <person name="Xia Z."/>
            <person name="Xiao L."/>
            <person name="Anderson O.D."/>
            <person name="Ouyang S."/>
            <person name="Liang Y."/>
            <person name="Zimin A.V."/>
            <person name="Pertea G."/>
            <person name="Qi P."/>
            <person name="Bennetzen J.L."/>
            <person name="Dai X."/>
            <person name="Dawson M.W."/>
            <person name="Muller H.G."/>
            <person name="Kugler K."/>
            <person name="Rivarola-Duarte L."/>
            <person name="Spannagl M."/>
            <person name="Mayer K.F.X."/>
            <person name="Lu F.H."/>
            <person name="Bevan M.W."/>
            <person name="Leroy P."/>
            <person name="Li P."/>
            <person name="You F.M."/>
            <person name="Sun Q."/>
            <person name="Liu Z."/>
            <person name="Lyons E."/>
            <person name="Wicker T."/>
            <person name="Salzberg S.L."/>
            <person name="Devos K.M."/>
            <person name="Dvorak J."/>
        </authorList>
    </citation>
    <scope>NUCLEOTIDE SEQUENCE [LARGE SCALE GENOMIC DNA]</scope>
    <source>
        <strain evidence="1">cv. AL8/78</strain>
    </source>
</reference>
<keyword evidence="2" id="KW-1185">Reference proteome</keyword>
<dbReference type="Gramene" id="AET5Gv20113800.4">
    <property type="protein sequence ID" value="AET5Gv20113800.4"/>
    <property type="gene ID" value="AET5Gv20113800"/>
</dbReference>
<dbReference type="AlphaFoldDB" id="A0A453JLQ8"/>
<dbReference type="Proteomes" id="UP000015105">
    <property type="component" value="Chromosome 5D"/>
</dbReference>
<reference evidence="1" key="5">
    <citation type="journal article" date="2021" name="G3 (Bethesda)">
        <title>Aegilops tauschii genome assembly Aet v5.0 features greater sequence contiguity and improved annotation.</title>
        <authorList>
            <person name="Wang L."/>
            <person name="Zhu T."/>
            <person name="Rodriguez J.C."/>
            <person name="Deal K.R."/>
            <person name="Dubcovsky J."/>
            <person name="McGuire P.E."/>
            <person name="Lux T."/>
            <person name="Spannagl M."/>
            <person name="Mayer K.F.X."/>
            <person name="Baldrich P."/>
            <person name="Meyers B.C."/>
            <person name="Huo N."/>
            <person name="Gu Y.Q."/>
            <person name="Zhou H."/>
            <person name="Devos K.M."/>
            <person name="Bennetzen J.L."/>
            <person name="Unver T."/>
            <person name="Budak H."/>
            <person name="Gulick P.J."/>
            <person name="Galiba G."/>
            <person name="Kalapos B."/>
            <person name="Nelson D.R."/>
            <person name="Li P."/>
            <person name="You F.M."/>
            <person name="Luo M.C."/>
            <person name="Dvorak J."/>
        </authorList>
    </citation>
    <scope>NUCLEOTIDE SEQUENCE [LARGE SCALE GENOMIC DNA]</scope>
    <source>
        <strain evidence="1">cv. AL8/78</strain>
    </source>
</reference>
<dbReference type="EnsemblPlants" id="AET5Gv20113800.4">
    <property type="protein sequence ID" value="AET5Gv20113800.4"/>
    <property type="gene ID" value="AET5Gv20113800"/>
</dbReference>
<evidence type="ECO:0000313" key="1">
    <source>
        <dbReference type="EnsemblPlants" id="AET5Gv20113800.4"/>
    </source>
</evidence>
<reference evidence="2" key="1">
    <citation type="journal article" date="2014" name="Science">
        <title>Ancient hybridizations among the ancestral genomes of bread wheat.</title>
        <authorList>
            <consortium name="International Wheat Genome Sequencing Consortium,"/>
            <person name="Marcussen T."/>
            <person name="Sandve S.R."/>
            <person name="Heier L."/>
            <person name="Spannagl M."/>
            <person name="Pfeifer M."/>
            <person name="Jakobsen K.S."/>
            <person name="Wulff B.B."/>
            <person name="Steuernagel B."/>
            <person name="Mayer K.F."/>
            <person name="Olsen O.A."/>
        </authorList>
    </citation>
    <scope>NUCLEOTIDE SEQUENCE [LARGE SCALE GENOMIC DNA]</scope>
    <source>
        <strain evidence="2">cv. AL8/78</strain>
    </source>
</reference>
<reference evidence="1" key="4">
    <citation type="submission" date="2019-03" db="UniProtKB">
        <authorList>
            <consortium name="EnsemblPlants"/>
        </authorList>
    </citation>
    <scope>IDENTIFICATION</scope>
</reference>
<proteinExistence type="predicted"/>
<sequence>RFYLPSLLLLKKNADKKLQTVPSERFFRLLIYFKLSPCSSDISACLSDKITACHVLPDDTH</sequence>